<evidence type="ECO:0000259" key="3">
    <source>
        <dbReference type="PROSITE" id="PS50835"/>
    </source>
</evidence>
<protein>
    <submittedName>
        <fullName evidence="4">Protein amalgam-like</fullName>
    </submittedName>
</protein>
<feature type="domain" description="Ig-like" evidence="3">
    <location>
        <begin position="133"/>
        <end position="236"/>
    </location>
</feature>
<feature type="domain" description="Ig-like" evidence="3">
    <location>
        <begin position="43"/>
        <end position="130"/>
    </location>
</feature>
<dbReference type="InterPro" id="IPR003598">
    <property type="entry name" value="Ig_sub2"/>
</dbReference>
<evidence type="ECO:0000313" key="4">
    <source>
        <dbReference type="RefSeq" id="XP_013169746.1"/>
    </source>
</evidence>
<dbReference type="GeneID" id="106119366"/>
<feature type="transmembrane region" description="Helical" evidence="1">
    <location>
        <begin position="277"/>
        <end position="295"/>
    </location>
</feature>
<keyword evidence="1" id="KW-0812">Transmembrane</keyword>
<dbReference type="SMART" id="SM00409">
    <property type="entry name" value="IG"/>
    <property type="match status" value="2"/>
</dbReference>
<dbReference type="FunFam" id="2.60.40.10:FF:000129">
    <property type="entry name" value="CLUMA_CG018772, isoform A"/>
    <property type="match status" value="1"/>
</dbReference>
<dbReference type="Pfam" id="PF13927">
    <property type="entry name" value="Ig_3"/>
    <property type="match status" value="1"/>
</dbReference>
<accession>A0AAJ6ZCN0</accession>
<proteinExistence type="predicted"/>
<dbReference type="PROSITE" id="PS50835">
    <property type="entry name" value="IG_LIKE"/>
    <property type="match status" value="2"/>
</dbReference>
<dbReference type="InterPro" id="IPR036179">
    <property type="entry name" value="Ig-like_dom_sf"/>
</dbReference>
<dbReference type="GO" id="GO:0050808">
    <property type="term" value="P:synapse organization"/>
    <property type="evidence" value="ECO:0007669"/>
    <property type="project" value="TreeGrafter"/>
</dbReference>
<gene>
    <name evidence="4" type="primary">LOC106119366</name>
</gene>
<dbReference type="InterPro" id="IPR013783">
    <property type="entry name" value="Ig-like_fold"/>
</dbReference>
<feature type="signal peptide" evidence="2">
    <location>
        <begin position="1"/>
        <end position="18"/>
    </location>
</feature>
<dbReference type="SMART" id="SM00408">
    <property type="entry name" value="IGc2"/>
    <property type="match status" value="2"/>
</dbReference>
<dbReference type="InterPro" id="IPR013106">
    <property type="entry name" value="Ig_V-set"/>
</dbReference>
<dbReference type="GO" id="GO:0032589">
    <property type="term" value="C:neuron projection membrane"/>
    <property type="evidence" value="ECO:0007669"/>
    <property type="project" value="TreeGrafter"/>
</dbReference>
<dbReference type="AlphaFoldDB" id="A0AAJ6ZCN0"/>
<dbReference type="PANTHER" id="PTHR23279:SF41">
    <property type="entry name" value="DEFECTIVE PROBOSCIS EXTENSION RESPONSE 4-RELATED"/>
    <property type="match status" value="1"/>
</dbReference>
<dbReference type="RefSeq" id="XP_013169746.1">
    <property type="nucleotide sequence ID" value="XM_013314292.1"/>
</dbReference>
<dbReference type="SMART" id="SM00406">
    <property type="entry name" value="IGv"/>
    <property type="match status" value="2"/>
</dbReference>
<dbReference type="Gene3D" id="2.60.40.10">
    <property type="entry name" value="Immunoglobulins"/>
    <property type="match status" value="2"/>
</dbReference>
<keyword evidence="2" id="KW-0732">Signal</keyword>
<sequence>MKVILLAFSYGLLGLLSGQDGPSKDDIFDFTNYTVNVKLKQEPHFYNTSVRDYKAAVGQPAYLHCFVKNLGDREVSWIRKRDLHILAVGVHAYSRDPRFAAIHTEGSDDWVLRVANVQLKDTGAYECQVSTEPKMGITFWLTVEVSKAEITTGTEVLVRAGSDINLTCRVANVAEPPSFIYWYRDTNMINYALRGGVSVETDQHLRTSRLLVARATTKDSGNYTCVPSNSDTASVMVHVVNSERPQAMQSGVSSTPASCVPSILLISAVINKNKNQFLSILIQLMIIVKFIYVTLKINLNSIRHCIRDNSTFINIIM</sequence>
<evidence type="ECO:0000256" key="1">
    <source>
        <dbReference type="SAM" id="Phobius"/>
    </source>
</evidence>
<dbReference type="InterPro" id="IPR037448">
    <property type="entry name" value="Zig-8"/>
</dbReference>
<name>A0AAJ6ZCN0_PAPXU</name>
<feature type="chain" id="PRO_5042544742" evidence="2">
    <location>
        <begin position="19"/>
        <end position="317"/>
    </location>
</feature>
<evidence type="ECO:0000256" key="2">
    <source>
        <dbReference type="SAM" id="SignalP"/>
    </source>
</evidence>
<dbReference type="Proteomes" id="UP000694872">
    <property type="component" value="Unplaced"/>
</dbReference>
<dbReference type="InterPro" id="IPR003599">
    <property type="entry name" value="Ig_sub"/>
</dbReference>
<keyword evidence="1" id="KW-0472">Membrane</keyword>
<dbReference type="KEGG" id="pxu:106119366"/>
<dbReference type="SUPFAM" id="SSF48726">
    <property type="entry name" value="Immunoglobulin"/>
    <property type="match status" value="2"/>
</dbReference>
<dbReference type="InterPro" id="IPR007110">
    <property type="entry name" value="Ig-like_dom"/>
</dbReference>
<keyword evidence="1" id="KW-1133">Transmembrane helix</keyword>
<dbReference type="PANTHER" id="PTHR23279">
    <property type="entry name" value="DEFECTIVE PROBOSCIS EXTENSION RESPONSE DPR -RELATED"/>
    <property type="match status" value="1"/>
</dbReference>
<reference evidence="4" key="1">
    <citation type="submission" date="2025-08" db="UniProtKB">
        <authorList>
            <consortium name="RefSeq"/>
        </authorList>
    </citation>
    <scope>IDENTIFICATION</scope>
</reference>
<organism evidence="4">
    <name type="scientific">Papilio xuthus</name>
    <name type="common">Asian swallowtail butterfly</name>
    <dbReference type="NCBI Taxonomy" id="66420"/>
    <lineage>
        <taxon>Eukaryota</taxon>
        <taxon>Metazoa</taxon>
        <taxon>Ecdysozoa</taxon>
        <taxon>Arthropoda</taxon>
        <taxon>Hexapoda</taxon>
        <taxon>Insecta</taxon>
        <taxon>Pterygota</taxon>
        <taxon>Neoptera</taxon>
        <taxon>Endopterygota</taxon>
        <taxon>Lepidoptera</taxon>
        <taxon>Glossata</taxon>
        <taxon>Ditrysia</taxon>
        <taxon>Papilionoidea</taxon>
        <taxon>Papilionidae</taxon>
        <taxon>Papilioninae</taxon>
        <taxon>Papilio</taxon>
    </lineage>
</organism>
<dbReference type="Pfam" id="PF07686">
    <property type="entry name" value="V-set"/>
    <property type="match status" value="1"/>
</dbReference>